<gene>
    <name evidence="3" type="ORF">DASC09_012560</name>
</gene>
<dbReference type="PANTHER" id="PTHR48070">
    <property type="entry name" value="ESTERASE OVCA2"/>
    <property type="match status" value="1"/>
</dbReference>
<organism evidence="3 4">
    <name type="scientific">Saccharomycopsis crataegensis</name>
    <dbReference type="NCBI Taxonomy" id="43959"/>
    <lineage>
        <taxon>Eukaryota</taxon>
        <taxon>Fungi</taxon>
        <taxon>Dikarya</taxon>
        <taxon>Ascomycota</taxon>
        <taxon>Saccharomycotina</taxon>
        <taxon>Saccharomycetes</taxon>
        <taxon>Saccharomycopsidaceae</taxon>
        <taxon>Saccharomycopsis</taxon>
    </lineage>
</organism>
<accession>A0AAV5QH42</accession>
<dbReference type="GO" id="GO:0005634">
    <property type="term" value="C:nucleus"/>
    <property type="evidence" value="ECO:0007669"/>
    <property type="project" value="TreeGrafter"/>
</dbReference>
<reference evidence="3 4" key="1">
    <citation type="journal article" date="2023" name="Elife">
        <title>Identification of key yeast species and microbe-microbe interactions impacting larval growth of Drosophila in the wild.</title>
        <authorList>
            <person name="Mure A."/>
            <person name="Sugiura Y."/>
            <person name="Maeda R."/>
            <person name="Honda K."/>
            <person name="Sakurai N."/>
            <person name="Takahashi Y."/>
            <person name="Watada M."/>
            <person name="Katoh T."/>
            <person name="Gotoh A."/>
            <person name="Gotoh Y."/>
            <person name="Taniguchi I."/>
            <person name="Nakamura K."/>
            <person name="Hayashi T."/>
            <person name="Katayama T."/>
            <person name="Uemura T."/>
            <person name="Hattori Y."/>
        </authorList>
    </citation>
    <scope>NUCLEOTIDE SEQUENCE [LARGE SCALE GENOMIC DNA]</scope>
    <source>
        <strain evidence="3 4">SC-9</strain>
    </source>
</reference>
<keyword evidence="4" id="KW-1185">Reference proteome</keyword>
<dbReference type="InterPro" id="IPR005645">
    <property type="entry name" value="FSH-like_dom"/>
</dbReference>
<dbReference type="AlphaFoldDB" id="A0AAV5QH42"/>
<dbReference type="Pfam" id="PF03959">
    <property type="entry name" value="FSH1"/>
    <property type="match status" value="1"/>
</dbReference>
<evidence type="ECO:0000313" key="4">
    <source>
        <dbReference type="Proteomes" id="UP001360560"/>
    </source>
</evidence>
<protein>
    <submittedName>
        <fullName evidence="3">Serine hydrolase</fullName>
    </submittedName>
</protein>
<evidence type="ECO:0000259" key="2">
    <source>
        <dbReference type="Pfam" id="PF03959"/>
    </source>
</evidence>
<dbReference type="InterPro" id="IPR050593">
    <property type="entry name" value="LovG"/>
</dbReference>
<evidence type="ECO:0000313" key="3">
    <source>
        <dbReference type="EMBL" id="GMM33931.1"/>
    </source>
</evidence>
<proteinExistence type="predicted"/>
<name>A0AAV5QH42_9ASCO</name>
<dbReference type="InterPro" id="IPR029058">
    <property type="entry name" value="AB_hydrolase_fold"/>
</dbReference>
<dbReference type="Proteomes" id="UP001360560">
    <property type="component" value="Unassembled WGS sequence"/>
</dbReference>
<comment type="caution">
    <text evidence="3">The sequence shown here is derived from an EMBL/GenBank/DDBJ whole genome shotgun (WGS) entry which is preliminary data.</text>
</comment>
<keyword evidence="1 3" id="KW-0378">Hydrolase</keyword>
<dbReference type="PANTHER" id="PTHR48070:SF6">
    <property type="entry name" value="ESTERASE OVCA2"/>
    <property type="match status" value="1"/>
</dbReference>
<evidence type="ECO:0000256" key="1">
    <source>
        <dbReference type="ARBA" id="ARBA00022801"/>
    </source>
</evidence>
<dbReference type="GO" id="GO:0005737">
    <property type="term" value="C:cytoplasm"/>
    <property type="evidence" value="ECO:0007669"/>
    <property type="project" value="TreeGrafter"/>
</dbReference>
<feature type="domain" description="Serine hydrolase" evidence="2">
    <location>
        <begin position="2"/>
        <end position="207"/>
    </location>
</feature>
<dbReference type="EMBL" id="BTFZ01000002">
    <property type="protein sequence ID" value="GMM33931.1"/>
    <property type="molecule type" value="Genomic_DNA"/>
</dbReference>
<dbReference type="RefSeq" id="XP_064850931.1">
    <property type="nucleotide sequence ID" value="XM_064994859.1"/>
</dbReference>
<dbReference type="GO" id="GO:0016787">
    <property type="term" value="F:hydrolase activity"/>
    <property type="evidence" value="ECO:0007669"/>
    <property type="project" value="UniProtKB-KW"/>
</dbReference>
<dbReference type="GeneID" id="90071910"/>
<dbReference type="Gene3D" id="3.40.50.1820">
    <property type="entry name" value="alpha/beta hydrolase"/>
    <property type="match status" value="1"/>
</dbReference>
<sequence>MSSSPNKILMLHGFAQNASIFRAKTSRLRKLLEGKSLELYYADAPIELKPEDNGSEVISAIKLRAWWITECQNGQKSFDITQAITSIKEIIIKEGPFVGIIGFSQGAALAQMIVNNINEWGNGDTTLKFSIFVSGFAMKESMVDKHQEVLNNKISLPSMMVIGELDTVISNERSLEFVKNNTEPGTNIVVSHQGAHIFPSSNTMMKKISEWISTFC</sequence>
<dbReference type="SUPFAM" id="SSF53474">
    <property type="entry name" value="alpha/beta-Hydrolases"/>
    <property type="match status" value="1"/>
</dbReference>